<accession>S9QEG8</accession>
<organism evidence="2 3">
    <name type="scientific">Cystobacter fuscus (strain ATCC 25194 / DSM 2262 / NBRC 100088 / M29)</name>
    <dbReference type="NCBI Taxonomy" id="1242864"/>
    <lineage>
        <taxon>Bacteria</taxon>
        <taxon>Pseudomonadati</taxon>
        <taxon>Myxococcota</taxon>
        <taxon>Myxococcia</taxon>
        <taxon>Myxococcales</taxon>
        <taxon>Cystobacterineae</taxon>
        <taxon>Archangiaceae</taxon>
        <taxon>Cystobacter</taxon>
    </lineage>
</organism>
<keyword evidence="3" id="KW-1185">Reference proteome</keyword>
<name>S9QEG8_CYSF2</name>
<dbReference type="Proteomes" id="UP000011682">
    <property type="component" value="Unassembled WGS sequence"/>
</dbReference>
<sequence length="45" mass="4940">MGPAAKRRRRLEMDVEALTGVEHNHRPARQSPRCPSRGDGCLAVG</sequence>
<evidence type="ECO:0000313" key="2">
    <source>
        <dbReference type="EMBL" id="EPX59709.1"/>
    </source>
</evidence>
<protein>
    <submittedName>
        <fullName evidence="2">Uncharacterized protein</fullName>
    </submittedName>
</protein>
<gene>
    <name evidence="2" type="ORF">D187_002453</name>
</gene>
<feature type="region of interest" description="Disordered" evidence="1">
    <location>
        <begin position="20"/>
        <end position="45"/>
    </location>
</feature>
<proteinExistence type="predicted"/>
<comment type="caution">
    <text evidence="2">The sequence shown here is derived from an EMBL/GenBank/DDBJ whole genome shotgun (WGS) entry which is preliminary data.</text>
</comment>
<reference evidence="2" key="1">
    <citation type="submission" date="2013-05" db="EMBL/GenBank/DDBJ databases">
        <title>Genome assembly of Cystobacter fuscus DSM 2262.</title>
        <authorList>
            <person name="Sharma G."/>
            <person name="Khatri I."/>
            <person name="Kaur C."/>
            <person name="Mayilraj S."/>
            <person name="Subramanian S."/>
        </authorList>
    </citation>
    <scope>NUCLEOTIDE SEQUENCE [LARGE SCALE GENOMIC DNA]</scope>
    <source>
        <strain evidence="2">DSM 2262</strain>
    </source>
</reference>
<evidence type="ECO:0000256" key="1">
    <source>
        <dbReference type="SAM" id="MobiDB-lite"/>
    </source>
</evidence>
<dbReference type="AlphaFoldDB" id="S9QEG8"/>
<dbReference type="EMBL" id="ANAH02000015">
    <property type="protein sequence ID" value="EPX59709.1"/>
    <property type="molecule type" value="Genomic_DNA"/>
</dbReference>
<evidence type="ECO:0000313" key="3">
    <source>
        <dbReference type="Proteomes" id="UP000011682"/>
    </source>
</evidence>